<feature type="transmembrane region" description="Helical" evidence="1">
    <location>
        <begin position="549"/>
        <end position="567"/>
    </location>
</feature>
<feature type="chain" id="PRO_5013389000" description="Phosphoglyceromutase" evidence="2">
    <location>
        <begin position="34"/>
        <end position="717"/>
    </location>
</feature>
<evidence type="ECO:0000256" key="2">
    <source>
        <dbReference type="SAM" id="SignalP"/>
    </source>
</evidence>
<feature type="transmembrane region" description="Helical" evidence="1">
    <location>
        <begin position="376"/>
        <end position="397"/>
    </location>
</feature>
<feature type="transmembrane region" description="Helical" evidence="1">
    <location>
        <begin position="450"/>
        <end position="470"/>
    </location>
</feature>
<keyword evidence="1" id="KW-0812">Transmembrane</keyword>
<feature type="transmembrane region" description="Helical" evidence="1">
    <location>
        <begin position="695"/>
        <end position="715"/>
    </location>
</feature>
<keyword evidence="1" id="KW-0472">Membrane</keyword>
<feature type="transmembrane region" description="Helical" evidence="1">
    <location>
        <begin position="636"/>
        <end position="652"/>
    </location>
</feature>
<organism evidence="3 4">
    <name type="scientific">Janibacter indicus</name>
    <dbReference type="NCBI Taxonomy" id="857417"/>
    <lineage>
        <taxon>Bacteria</taxon>
        <taxon>Bacillati</taxon>
        <taxon>Actinomycetota</taxon>
        <taxon>Actinomycetes</taxon>
        <taxon>Micrococcales</taxon>
        <taxon>Intrasporangiaceae</taxon>
        <taxon>Janibacter</taxon>
    </lineage>
</organism>
<feature type="transmembrane region" description="Helical" evidence="1">
    <location>
        <begin position="343"/>
        <end position="364"/>
    </location>
</feature>
<proteinExistence type="predicted"/>
<feature type="transmembrane region" description="Helical" evidence="1">
    <location>
        <begin position="525"/>
        <end position="543"/>
    </location>
</feature>
<evidence type="ECO:0000313" key="3">
    <source>
        <dbReference type="EMBL" id="SMC62513.1"/>
    </source>
</evidence>
<reference evidence="3 4" key="1">
    <citation type="submission" date="2017-04" db="EMBL/GenBank/DDBJ databases">
        <authorList>
            <person name="Afonso C.L."/>
            <person name="Miller P.J."/>
            <person name="Scott M.A."/>
            <person name="Spackman E."/>
            <person name="Goraichik I."/>
            <person name="Dimitrov K.M."/>
            <person name="Suarez D.L."/>
            <person name="Swayne D.E."/>
        </authorList>
    </citation>
    <scope>NUCLEOTIDE SEQUENCE [LARGE SCALE GENOMIC DNA]</scope>
    <source>
        <strain evidence="3 4">CGMCC 1.12511</strain>
    </source>
</reference>
<feature type="transmembrane region" description="Helical" evidence="1">
    <location>
        <begin position="574"/>
        <end position="594"/>
    </location>
</feature>
<feature type="transmembrane region" description="Helical" evidence="1">
    <location>
        <begin position="490"/>
        <end position="513"/>
    </location>
</feature>
<sequence length="717" mass="73342">MASGRHPLRPRGAPALLLALLVLAGLAVPPASAAPQDEGGPRDVVVIGAPGLSWSDVTEEGAPAITSFAKGAALANLNVRSTYFTSCPSDGWLGLSAGTRAAEPRDVTRAQLRADPRALPTCSALPQVDSSSDLTTVEMDPQYWADLSQRISQQGFDAQIGTLGETAEEAGVCVSGSGPGSVLAVVDHAGGGWSGRAGINEPCPITLVGAPAITVPDGVRAQQVAAVDRTVADVVASVDGDTVVILAGLSDDGGKPGLRVLAMHGADVEPGWLHSDSTTRDEMAQVADVTHTTLALAGLTPPDRVTGRMLVPVLDDGAYEDRRASLVDDDAQLRAADEVIPPFFRGFGLGLAGLLVIAGLGGALGPRSRRPVVRRAVGVVALAAMAVPASTYLLTLTRWFDTPSAMGGFVLRLVVIDLALLALVLVVVLLVQRRWPGDEGASGGPRRAALVAVGTVAGVTWGLLAVDLLLGGRMTMLSVLGLLPLDGGRFHGFGNVPFAIFVAAAFFLMAALASPFVAAGRRRTAALVVAVVGGATFVVDAWLGADGGGALALIPSVGYLVLAVAGVRLGWGKVLAIGVATVVGFLAMAGLDWLRPEESRTHLGRFFGSLLAGDAWGILVRKLETNVDLLLGPERTALLVPVVLVAVIWVLARPDSAAGQRIQPVLAAYPALRVGLIGLVVALTVGFLLNDSGTAIPAAAALVLAPALLVLWAGAGD</sequence>
<dbReference type="SUPFAM" id="SSF53649">
    <property type="entry name" value="Alkaline phosphatase-like"/>
    <property type="match status" value="1"/>
</dbReference>
<dbReference type="Proteomes" id="UP000192634">
    <property type="component" value="Unassembled WGS sequence"/>
</dbReference>
<evidence type="ECO:0000256" key="1">
    <source>
        <dbReference type="SAM" id="Phobius"/>
    </source>
</evidence>
<keyword evidence="1" id="KW-1133">Transmembrane helix</keyword>
<feature type="signal peptide" evidence="2">
    <location>
        <begin position="1"/>
        <end position="33"/>
    </location>
</feature>
<evidence type="ECO:0000313" key="4">
    <source>
        <dbReference type="Proteomes" id="UP000192634"/>
    </source>
</evidence>
<evidence type="ECO:0008006" key="5">
    <source>
        <dbReference type="Google" id="ProtNLM"/>
    </source>
</evidence>
<dbReference type="EMBL" id="FWXN01000006">
    <property type="protein sequence ID" value="SMC62513.1"/>
    <property type="molecule type" value="Genomic_DNA"/>
</dbReference>
<dbReference type="AlphaFoldDB" id="A0A1W2APB9"/>
<keyword evidence="2" id="KW-0732">Signal</keyword>
<feature type="transmembrane region" description="Helical" evidence="1">
    <location>
        <begin position="664"/>
        <end position="689"/>
    </location>
</feature>
<feature type="transmembrane region" description="Helical" evidence="1">
    <location>
        <begin position="409"/>
        <end position="430"/>
    </location>
</feature>
<dbReference type="Gene3D" id="3.40.720.10">
    <property type="entry name" value="Alkaline Phosphatase, subunit A"/>
    <property type="match status" value="1"/>
</dbReference>
<dbReference type="InterPro" id="IPR017850">
    <property type="entry name" value="Alkaline_phosphatase_core_sf"/>
</dbReference>
<name>A0A1W2APB9_9MICO</name>
<accession>A0A1W2APB9</accession>
<dbReference type="RefSeq" id="WP_234993806.1">
    <property type="nucleotide sequence ID" value="NZ_FWXN01000006.1"/>
</dbReference>
<gene>
    <name evidence="3" type="ORF">SAMN06296429_10696</name>
</gene>
<protein>
    <recommendedName>
        <fullName evidence="5">Phosphoglyceromutase</fullName>
    </recommendedName>
</protein>